<evidence type="ECO:0000313" key="2">
    <source>
        <dbReference type="EMBL" id="EFW14006.1"/>
    </source>
</evidence>
<sequence>MSSALLASPSYERSGNARKFNVPPSKDESFASNSSGKHLTMHTDCSRCMCTKSKHEVVLQ</sequence>
<gene>
    <name evidence="2" type="ORF">CPSG_09373</name>
</gene>
<dbReference type="EMBL" id="GL636509">
    <property type="protein sequence ID" value="EFW14006.1"/>
    <property type="molecule type" value="Genomic_DNA"/>
</dbReference>
<dbReference type="AlphaFoldDB" id="E9DHS4"/>
<accession>E9DHS4</accession>
<feature type="region of interest" description="Disordered" evidence="1">
    <location>
        <begin position="1"/>
        <end position="39"/>
    </location>
</feature>
<dbReference type="HOGENOM" id="CLU_2941567_0_0_1"/>
<organism evidence="3">
    <name type="scientific">Coccidioides posadasii (strain RMSCC 757 / Silveira)</name>
    <name type="common">Valley fever fungus</name>
    <dbReference type="NCBI Taxonomy" id="443226"/>
    <lineage>
        <taxon>Eukaryota</taxon>
        <taxon>Fungi</taxon>
        <taxon>Dikarya</taxon>
        <taxon>Ascomycota</taxon>
        <taxon>Pezizomycotina</taxon>
        <taxon>Eurotiomycetes</taxon>
        <taxon>Eurotiomycetidae</taxon>
        <taxon>Onygenales</taxon>
        <taxon>Onygenaceae</taxon>
        <taxon>Coccidioides</taxon>
    </lineage>
</organism>
<proteinExistence type="predicted"/>
<keyword evidence="3" id="KW-1185">Reference proteome</keyword>
<name>E9DHS4_COCPS</name>
<reference evidence="3" key="1">
    <citation type="journal article" date="2010" name="Genome Res.">
        <title>Population genomic sequencing of Coccidioides fungi reveals recent hybridization and transposon control.</title>
        <authorList>
            <person name="Neafsey D.E."/>
            <person name="Barker B.M."/>
            <person name="Sharpton T.J."/>
            <person name="Stajich J.E."/>
            <person name="Park D.J."/>
            <person name="Whiston E."/>
            <person name="Hung C.-Y."/>
            <person name="McMahan C."/>
            <person name="White J."/>
            <person name="Sykes S."/>
            <person name="Heiman D."/>
            <person name="Young S."/>
            <person name="Zeng Q."/>
            <person name="Abouelleil A."/>
            <person name="Aftuck L."/>
            <person name="Bessette D."/>
            <person name="Brown A."/>
            <person name="FitzGerald M."/>
            <person name="Lui A."/>
            <person name="Macdonald J.P."/>
            <person name="Priest M."/>
            <person name="Orbach M.J."/>
            <person name="Galgiani J.N."/>
            <person name="Kirkland T.N."/>
            <person name="Cole G.T."/>
            <person name="Birren B.W."/>
            <person name="Henn M.R."/>
            <person name="Taylor J.W."/>
            <person name="Rounsley S.D."/>
        </authorList>
    </citation>
    <scope>NUCLEOTIDE SEQUENCE [LARGE SCALE GENOMIC DNA]</scope>
    <source>
        <strain evidence="3">RMSCC 757 / Silveira</strain>
    </source>
</reference>
<dbReference type="Proteomes" id="UP000002497">
    <property type="component" value="Unassembled WGS sequence"/>
</dbReference>
<dbReference type="VEuPathDB" id="FungiDB:CPSG_09373"/>
<evidence type="ECO:0000313" key="3">
    <source>
        <dbReference type="Proteomes" id="UP000002497"/>
    </source>
</evidence>
<protein>
    <submittedName>
        <fullName evidence="2">Uncharacterized protein</fullName>
    </submittedName>
</protein>
<evidence type="ECO:0000256" key="1">
    <source>
        <dbReference type="SAM" id="MobiDB-lite"/>
    </source>
</evidence>
<reference evidence="3" key="2">
    <citation type="submission" date="2010-03" db="EMBL/GenBank/DDBJ databases">
        <title>The genome sequence of Coccidioides posadasii strain Silveira.</title>
        <authorList>
            <consortium name="The Broad Institute Genome Sequencing Center for Infectious Disease"/>
            <person name="Neafsey D."/>
            <person name="Orbach M."/>
            <person name="Henn M.R."/>
            <person name="Cole G.T."/>
            <person name="Galgiani J."/>
            <person name="Gardner M.J."/>
            <person name="Kirkland T.N."/>
            <person name="Taylor J.W."/>
            <person name="Young S.K."/>
            <person name="Zeng Q."/>
            <person name="Koehrsen M."/>
            <person name="Alvarado L."/>
            <person name="Berlin A."/>
            <person name="Borenstein D."/>
            <person name="Chapman S.B."/>
            <person name="Chen Z."/>
            <person name="Engels R."/>
            <person name="Freedman E."/>
            <person name="Gellesch M."/>
            <person name="Goldberg J."/>
            <person name="Griggs A."/>
            <person name="Gujja S."/>
            <person name="Heilman E."/>
            <person name="Heiman D."/>
            <person name="Howarth C."/>
            <person name="Jen D."/>
            <person name="Larson L."/>
            <person name="Mehta T."/>
            <person name="Neiman D."/>
            <person name="Park D."/>
            <person name="Pearson M."/>
            <person name="Richards J."/>
            <person name="Roberts A."/>
            <person name="Saif S."/>
            <person name="Shea T."/>
            <person name="Shenoy N."/>
            <person name="Sisk P."/>
            <person name="Stolte C."/>
            <person name="Sykes S."/>
            <person name="Walk T."/>
            <person name="White J."/>
            <person name="Yandava C."/>
            <person name="Haas B."/>
            <person name="Nusbaum C."/>
            <person name="Birren B."/>
        </authorList>
    </citation>
    <scope>NUCLEOTIDE SEQUENCE [LARGE SCALE GENOMIC DNA]</scope>
    <source>
        <strain evidence="3">RMSCC 757 / Silveira</strain>
    </source>
</reference>